<evidence type="ECO:0000256" key="6">
    <source>
        <dbReference type="ARBA" id="ARBA00022847"/>
    </source>
</evidence>
<evidence type="ECO:0000256" key="3">
    <source>
        <dbReference type="ARBA" id="ARBA00022448"/>
    </source>
</evidence>
<accession>A0A7J7STG9</accession>
<dbReference type="PANTHER" id="PTHR11662">
    <property type="entry name" value="SOLUTE CARRIER FAMILY 17"/>
    <property type="match status" value="1"/>
</dbReference>
<comment type="similarity">
    <text evidence="2">Belongs to the major facilitator superfamily. Sodium/anion cotransporter family.</text>
</comment>
<keyword evidence="7 14" id="KW-1133">Transmembrane helix</keyword>
<dbReference type="OrthoDB" id="2985014at2759"/>
<keyword evidence="10 14" id="KW-0472">Membrane</keyword>
<keyword evidence="6" id="KW-0769">Symport</keyword>
<keyword evidence="12" id="KW-0739">Sodium transport</keyword>
<comment type="subcellular location">
    <subcellularLocation>
        <location evidence="1">Apical cell membrane</location>
        <topology evidence="1">Multi-pass membrane protein</topology>
    </subcellularLocation>
</comment>
<feature type="transmembrane region" description="Helical" evidence="14">
    <location>
        <begin position="265"/>
        <end position="286"/>
    </location>
</feature>
<evidence type="ECO:0000256" key="9">
    <source>
        <dbReference type="ARBA" id="ARBA00023065"/>
    </source>
</evidence>
<dbReference type="GO" id="GO:0006820">
    <property type="term" value="P:monoatomic anion transport"/>
    <property type="evidence" value="ECO:0007669"/>
    <property type="project" value="TreeGrafter"/>
</dbReference>
<dbReference type="EMBL" id="JABWUV010000018">
    <property type="protein sequence ID" value="KAF6291681.1"/>
    <property type="molecule type" value="Genomic_DNA"/>
</dbReference>
<evidence type="ECO:0000313" key="18">
    <source>
        <dbReference type="Proteomes" id="UP000527355"/>
    </source>
</evidence>
<evidence type="ECO:0000256" key="10">
    <source>
        <dbReference type="ARBA" id="ARBA00023136"/>
    </source>
</evidence>
<feature type="signal peptide" evidence="15">
    <location>
        <begin position="1"/>
        <end position="35"/>
    </location>
</feature>
<dbReference type="VEuPathDB" id="HostDB:LOC118673425"/>
<dbReference type="Proteomes" id="UP000527355">
    <property type="component" value="Unassembled WGS sequence"/>
</dbReference>
<dbReference type="Pfam" id="PF07690">
    <property type="entry name" value="MFS_1"/>
    <property type="match status" value="1"/>
</dbReference>
<keyword evidence="3" id="KW-0813">Transport</keyword>
<feature type="transmembrane region" description="Helical" evidence="14">
    <location>
        <begin position="398"/>
        <end position="422"/>
    </location>
</feature>
<dbReference type="SUPFAM" id="SSF103473">
    <property type="entry name" value="MFS general substrate transporter"/>
    <property type="match status" value="1"/>
</dbReference>
<dbReference type="GO" id="GO:0015747">
    <property type="term" value="P:urate transport"/>
    <property type="evidence" value="ECO:0007669"/>
    <property type="project" value="TreeGrafter"/>
</dbReference>
<sequence>MKQMDDGSPSRRVPSFCSLRWGLALLLHFCNVSMMSQRACLSLTMVAMVNGSGPQGSPNMSTPEPLDDVKNPVYNWSPQTQGIILSSVTYGMLITQVPVGYLSGIYPVKNMVGSALLLSSLLSLLTPLAAGVGESAVIACRVAQGLSQGTVLVAQHTVWTKWAPPLERGRLTSLSLSGQMLGPSVALCVTGLICQSLGWPMVFYIFGAGGCALSLCWFLLFYDDPEGHPCISPAEKEFLASSLVEQAGSAGKSVPIRAVLKSRPVWAISLGCFAFSWTNHVMFLYLPTFISSKLHVNVRENGLLSALPHLCCWLLGILAGHVSDGFLSRKMLSLLAVRKLFTALGLLLPAVFVVGLLYLGPGFHGTVACLTLASATLGFCVAGMVINPLDIAPRYYGFLKGVTVLIGMTGGLISSTLAGIILNQDPEAAWSAIFFLVAAVNVSSLLFYLVFAAADVQAWAQEKQLTRL</sequence>
<dbReference type="Gene3D" id="1.20.1250.20">
    <property type="entry name" value="MFS general substrate transporter like domains"/>
    <property type="match status" value="2"/>
</dbReference>
<proteinExistence type="inferred from homology"/>
<evidence type="ECO:0000256" key="5">
    <source>
        <dbReference type="ARBA" id="ARBA00022692"/>
    </source>
</evidence>
<dbReference type="GO" id="GO:0044341">
    <property type="term" value="P:sodium-dependent phosphate transport"/>
    <property type="evidence" value="ECO:0007669"/>
    <property type="project" value="TreeGrafter"/>
</dbReference>
<dbReference type="InterPro" id="IPR020846">
    <property type="entry name" value="MFS_dom"/>
</dbReference>
<evidence type="ECO:0000313" key="17">
    <source>
        <dbReference type="EMBL" id="KAF6291681.1"/>
    </source>
</evidence>
<feature type="domain" description="Major facilitator superfamily (MFS) profile" evidence="16">
    <location>
        <begin position="17"/>
        <end position="456"/>
    </location>
</feature>
<feature type="transmembrane region" description="Helical" evidence="14">
    <location>
        <begin position="306"/>
        <end position="328"/>
    </location>
</feature>
<evidence type="ECO:0000256" key="4">
    <source>
        <dbReference type="ARBA" id="ARBA00022475"/>
    </source>
</evidence>
<feature type="transmembrane region" description="Helical" evidence="14">
    <location>
        <begin position="340"/>
        <end position="359"/>
    </location>
</feature>
<evidence type="ECO:0000256" key="2">
    <source>
        <dbReference type="ARBA" id="ARBA00008586"/>
    </source>
</evidence>
<gene>
    <name evidence="17" type="ORF">mMyoMyo1_017584</name>
</gene>
<evidence type="ECO:0000259" key="16">
    <source>
        <dbReference type="PROSITE" id="PS50850"/>
    </source>
</evidence>
<dbReference type="GO" id="GO:0015293">
    <property type="term" value="F:symporter activity"/>
    <property type="evidence" value="ECO:0007669"/>
    <property type="project" value="UniProtKB-KW"/>
</dbReference>
<dbReference type="InterPro" id="IPR011701">
    <property type="entry name" value="MFS"/>
</dbReference>
<feature type="chain" id="PRO_5029743716" evidence="15">
    <location>
        <begin position="36"/>
        <end position="468"/>
    </location>
</feature>
<keyword evidence="9" id="KW-0406">Ion transport</keyword>
<evidence type="ECO:0000256" key="15">
    <source>
        <dbReference type="SAM" id="SignalP"/>
    </source>
</evidence>
<reference evidence="17 18" key="1">
    <citation type="journal article" date="2020" name="Nature">
        <title>Six reference-quality genomes reveal evolution of bat adaptations.</title>
        <authorList>
            <person name="Jebb D."/>
            <person name="Huang Z."/>
            <person name="Pippel M."/>
            <person name="Hughes G.M."/>
            <person name="Lavrichenko K."/>
            <person name="Devanna P."/>
            <person name="Winkler S."/>
            <person name="Jermiin L.S."/>
            <person name="Skirmuntt E.C."/>
            <person name="Katzourakis A."/>
            <person name="Burkitt-Gray L."/>
            <person name="Ray D.A."/>
            <person name="Sullivan K.A.M."/>
            <person name="Roscito J.G."/>
            <person name="Kirilenko B.M."/>
            <person name="Davalos L.M."/>
            <person name="Corthals A.P."/>
            <person name="Power M.L."/>
            <person name="Jones G."/>
            <person name="Ransome R.D."/>
            <person name="Dechmann D.K.N."/>
            <person name="Locatelli A.G."/>
            <person name="Puechmaille S.J."/>
            <person name="Fedrigo O."/>
            <person name="Jarvis E.D."/>
            <person name="Hiller M."/>
            <person name="Vernes S.C."/>
            <person name="Myers E.W."/>
            <person name="Teeling E.C."/>
        </authorList>
    </citation>
    <scope>NUCLEOTIDE SEQUENCE [LARGE SCALE GENOMIC DNA]</scope>
    <source>
        <strain evidence="17">MMyoMyo1</strain>
        <tissue evidence="17">Flight muscle</tissue>
    </source>
</reference>
<dbReference type="PROSITE" id="PS50850">
    <property type="entry name" value="MFS"/>
    <property type="match status" value="1"/>
</dbReference>
<dbReference type="FunFam" id="1.20.1250.20:FF:000003">
    <property type="entry name" value="Solute carrier family 17 member 3"/>
    <property type="match status" value="1"/>
</dbReference>
<dbReference type="AlphaFoldDB" id="A0A7J7STG9"/>
<feature type="transmembrane region" description="Helical" evidence="14">
    <location>
        <begin position="197"/>
        <end position="222"/>
    </location>
</feature>
<organism evidence="17 18">
    <name type="scientific">Myotis myotis</name>
    <name type="common">Greater mouse-eared bat</name>
    <name type="synonym">Vespertilio myotis</name>
    <dbReference type="NCBI Taxonomy" id="51298"/>
    <lineage>
        <taxon>Eukaryota</taxon>
        <taxon>Metazoa</taxon>
        <taxon>Chordata</taxon>
        <taxon>Craniata</taxon>
        <taxon>Vertebrata</taxon>
        <taxon>Euteleostomi</taxon>
        <taxon>Mammalia</taxon>
        <taxon>Eutheria</taxon>
        <taxon>Laurasiatheria</taxon>
        <taxon>Chiroptera</taxon>
        <taxon>Yangochiroptera</taxon>
        <taxon>Vespertilionidae</taxon>
        <taxon>Myotis</taxon>
    </lineage>
</organism>
<dbReference type="GO" id="GO:0006814">
    <property type="term" value="P:sodium ion transport"/>
    <property type="evidence" value="ECO:0007669"/>
    <property type="project" value="UniProtKB-KW"/>
</dbReference>
<protein>
    <submittedName>
        <fullName evidence="17">Solute carrier family 17 member 1</fullName>
    </submittedName>
</protein>
<evidence type="ECO:0000256" key="14">
    <source>
        <dbReference type="SAM" id="Phobius"/>
    </source>
</evidence>
<evidence type="ECO:0000256" key="12">
    <source>
        <dbReference type="ARBA" id="ARBA00023201"/>
    </source>
</evidence>
<evidence type="ECO:0000256" key="11">
    <source>
        <dbReference type="ARBA" id="ARBA00023180"/>
    </source>
</evidence>
<feature type="transmembrane region" description="Helical" evidence="14">
    <location>
        <begin position="365"/>
        <end position="386"/>
    </location>
</feature>
<evidence type="ECO:0000256" key="1">
    <source>
        <dbReference type="ARBA" id="ARBA00004424"/>
    </source>
</evidence>
<comment type="caution">
    <text evidence="17">The sequence shown here is derived from an EMBL/GenBank/DDBJ whole genome shotgun (WGS) entry which is preliminary data.</text>
</comment>
<keyword evidence="8" id="KW-0915">Sodium</keyword>
<dbReference type="InterPro" id="IPR050382">
    <property type="entry name" value="MFS_Na/Anion_cotransporter"/>
</dbReference>
<keyword evidence="4" id="KW-1003">Cell membrane</keyword>
<dbReference type="CDD" id="cd17318">
    <property type="entry name" value="MFS_SLC17"/>
    <property type="match status" value="1"/>
</dbReference>
<keyword evidence="5 14" id="KW-0812">Transmembrane</keyword>
<keyword evidence="18" id="KW-1185">Reference proteome</keyword>
<keyword evidence="15" id="KW-0732">Signal</keyword>
<comment type="catalytic activity">
    <reaction evidence="13">
        <text>3 Na(+)(out) + phosphate(out) = 3 Na(+)(in) + phosphate(in)</text>
        <dbReference type="Rhea" id="RHEA:71255"/>
        <dbReference type="ChEBI" id="CHEBI:29101"/>
        <dbReference type="ChEBI" id="CHEBI:43474"/>
    </reaction>
</comment>
<dbReference type="FunFam" id="1.20.1250.20:FF:000060">
    <property type="entry name" value="Solute carrier family 17 member 3"/>
    <property type="match status" value="1"/>
</dbReference>
<dbReference type="InterPro" id="IPR036259">
    <property type="entry name" value="MFS_trans_sf"/>
</dbReference>
<dbReference type="PANTHER" id="PTHR11662:SF26">
    <property type="entry name" value="SODIUM-DEPENDENT PHOSPHATE TRANSPORT PROTEIN 1"/>
    <property type="match status" value="1"/>
</dbReference>
<evidence type="ECO:0000256" key="8">
    <source>
        <dbReference type="ARBA" id="ARBA00023053"/>
    </source>
</evidence>
<dbReference type="GO" id="GO:0016324">
    <property type="term" value="C:apical plasma membrane"/>
    <property type="evidence" value="ECO:0007669"/>
    <property type="project" value="UniProtKB-SubCell"/>
</dbReference>
<name>A0A7J7STG9_MYOMY</name>
<evidence type="ECO:0000256" key="7">
    <source>
        <dbReference type="ARBA" id="ARBA00022989"/>
    </source>
</evidence>
<evidence type="ECO:0000256" key="13">
    <source>
        <dbReference type="ARBA" id="ARBA00035839"/>
    </source>
</evidence>
<feature type="transmembrane region" description="Helical" evidence="14">
    <location>
        <begin position="428"/>
        <end position="454"/>
    </location>
</feature>
<keyword evidence="11" id="KW-0325">Glycoprotein</keyword>